<dbReference type="EMBL" id="KI925464">
    <property type="protein sequence ID" value="ETW76803.1"/>
    <property type="molecule type" value="Genomic_DNA"/>
</dbReference>
<sequence length="89" mass="10301">MDSLPYEFLKAIVDRVSRRKDVLGIRTLSKTLCTLVTRRIFRHVMVQSTVKSARGFDEILGHDTIARSIEAITFLEAWRHDEGKFVQSH</sequence>
<dbReference type="OrthoDB" id="2858653at2759"/>
<dbReference type="Proteomes" id="UP000030671">
    <property type="component" value="Unassembled WGS sequence"/>
</dbReference>
<dbReference type="InParanoid" id="W4JTF8"/>
<evidence type="ECO:0000313" key="1">
    <source>
        <dbReference type="EMBL" id="ETW76803.1"/>
    </source>
</evidence>
<evidence type="ECO:0008006" key="3">
    <source>
        <dbReference type="Google" id="ProtNLM"/>
    </source>
</evidence>
<reference evidence="1 2" key="1">
    <citation type="journal article" date="2012" name="New Phytol.">
        <title>Insight into trade-off between wood decay and parasitism from the genome of a fungal forest pathogen.</title>
        <authorList>
            <person name="Olson A."/>
            <person name="Aerts A."/>
            <person name="Asiegbu F."/>
            <person name="Belbahri L."/>
            <person name="Bouzid O."/>
            <person name="Broberg A."/>
            <person name="Canback B."/>
            <person name="Coutinho P.M."/>
            <person name="Cullen D."/>
            <person name="Dalman K."/>
            <person name="Deflorio G."/>
            <person name="van Diepen L.T."/>
            <person name="Dunand C."/>
            <person name="Duplessis S."/>
            <person name="Durling M."/>
            <person name="Gonthier P."/>
            <person name="Grimwood J."/>
            <person name="Fossdal C.G."/>
            <person name="Hansson D."/>
            <person name="Henrissat B."/>
            <person name="Hietala A."/>
            <person name="Himmelstrand K."/>
            <person name="Hoffmeister D."/>
            <person name="Hogberg N."/>
            <person name="James T.Y."/>
            <person name="Karlsson M."/>
            <person name="Kohler A."/>
            <person name="Kues U."/>
            <person name="Lee Y.H."/>
            <person name="Lin Y.C."/>
            <person name="Lind M."/>
            <person name="Lindquist E."/>
            <person name="Lombard V."/>
            <person name="Lucas S."/>
            <person name="Lunden K."/>
            <person name="Morin E."/>
            <person name="Murat C."/>
            <person name="Park J."/>
            <person name="Raffaello T."/>
            <person name="Rouze P."/>
            <person name="Salamov A."/>
            <person name="Schmutz J."/>
            <person name="Solheim H."/>
            <person name="Stahlberg J."/>
            <person name="Velez H."/>
            <person name="de Vries R.P."/>
            <person name="Wiebenga A."/>
            <person name="Woodward S."/>
            <person name="Yakovlev I."/>
            <person name="Garbelotto M."/>
            <person name="Martin F."/>
            <person name="Grigoriev I.V."/>
            <person name="Stenlid J."/>
        </authorList>
    </citation>
    <scope>NUCLEOTIDE SEQUENCE [LARGE SCALE GENOMIC DNA]</scope>
    <source>
        <strain evidence="1 2">TC 32-1</strain>
    </source>
</reference>
<accession>W4JTF8</accession>
<protein>
    <recommendedName>
        <fullName evidence="3">F-box domain-containing protein</fullName>
    </recommendedName>
</protein>
<name>W4JTF8_HETIT</name>
<dbReference type="RefSeq" id="XP_009551673.1">
    <property type="nucleotide sequence ID" value="XM_009553378.1"/>
</dbReference>
<dbReference type="AlphaFoldDB" id="W4JTF8"/>
<dbReference type="HOGENOM" id="CLU_2455008_0_0_1"/>
<proteinExistence type="predicted"/>
<organism evidence="1 2">
    <name type="scientific">Heterobasidion irregulare (strain TC 32-1)</name>
    <dbReference type="NCBI Taxonomy" id="747525"/>
    <lineage>
        <taxon>Eukaryota</taxon>
        <taxon>Fungi</taxon>
        <taxon>Dikarya</taxon>
        <taxon>Basidiomycota</taxon>
        <taxon>Agaricomycotina</taxon>
        <taxon>Agaricomycetes</taxon>
        <taxon>Russulales</taxon>
        <taxon>Bondarzewiaceae</taxon>
        <taxon>Heterobasidion</taxon>
        <taxon>Heterobasidion annosum species complex</taxon>
    </lineage>
</organism>
<keyword evidence="2" id="KW-1185">Reference proteome</keyword>
<evidence type="ECO:0000313" key="2">
    <source>
        <dbReference type="Proteomes" id="UP000030671"/>
    </source>
</evidence>
<gene>
    <name evidence="1" type="ORF">HETIRDRAFT_328845</name>
</gene>
<dbReference type="KEGG" id="hir:HETIRDRAFT_328845"/>
<dbReference type="GeneID" id="20671447"/>